<protein>
    <submittedName>
        <fullName evidence="2">Uncharacterized protein</fullName>
    </submittedName>
</protein>
<organism evidence="2 3">
    <name type="scientific">Pontibacillus chungwhensis BH030062</name>
    <dbReference type="NCBI Taxonomy" id="1385513"/>
    <lineage>
        <taxon>Bacteria</taxon>
        <taxon>Bacillati</taxon>
        <taxon>Bacillota</taxon>
        <taxon>Bacilli</taxon>
        <taxon>Bacillales</taxon>
        <taxon>Bacillaceae</taxon>
        <taxon>Pontibacillus</taxon>
    </lineage>
</organism>
<accession>A0A0A2UWT0</accession>
<gene>
    <name evidence="2" type="ORF">N780_14780</name>
</gene>
<evidence type="ECO:0000313" key="2">
    <source>
        <dbReference type="EMBL" id="KGP92752.1"/>
    </source>
</evidence>
<dbReference type="Proteomes" id="UP000030153">
    <property type="component" value="Unassembled WGS sequence"/>
</dbReference>
<dbReference type="STRING" id="1385513.N780_14780"/>
<reference evidence="2 3" key="1">
    <citation type="submission" date="2013-08" db="EMBL/GenBank/DDBJ databases">
        <title>Genome of Pontibacillus chungwhensis.</title>
        <authorList>
            <person name="Wang Q."/>
            <person name="Wang G."/>
        </authorList>
    </citation>
    <scope>NUCLEOTIDE SEQUENCE [LARGE SCALE GENOMIC DNA]</scope>
    <source>
        <strain evidence="2 3">BH030062</strain>
    </source>
</reference>
<evidence type="ECO:0000256" key="1">
    <source>
        <dbReference type="SAM" id="MobiDB-lite"/>
    </source>
</evidence>
<comment type="caution">
    <text evidence="2">The sequence shown here is derived from an EMBL/GenBank/DDBJ whole genome shotgun (WGS) entry which is preliminary data.</text>
</comment>
<dbReference type="AlphaFoldDB" id="A0A0A2UWT0"/>
<evidence type="ECO:0000313" key="3">
    <source>
        <dbReference type="Proteomes" id="UP000030153"/>
    </source>
</evidence>
<dbReference type="EMBL" id="AVBG01000002">
    <property type="protein sequence ID" value="KGP92752.1"/>
    <property type="molecule type" value="Genomic_DNA"/>
</dbReference>
<sequence>MPGLARGLRDSRGIRSLGKTPQRAKANEEASQLPAGKRVVPEQARPLIKRNGPFLLNYLSFDFPHKGAYVEKASNSGEIKRRPPMMVGALLFIDIRRFFITLIS</sequence>
<name>A0A0A2UWT0_9BACI</name>
<proteinExistence type="predicted"/>
<keyword evidence="3" id="KW-1185">Reference proteome</keyword>
<feature type="region of interest" description="Disordered" evidence="1">
    <location>
        <begin position="1"/>
        <end position="38"/>
    </location>
</feature>